<accession>A0A1M6AU86</accession>
<gene>
    <name evidence="5" type="ORF">SAMN04487908_10227</name>
</gene>
<evidence type="ECO:0000256" key="1">
    <source>
        <dbReference type="ARBA" id="ARBA00022729"/>
    </source>
</evidence>
<dbReference type="InterPro" id="IPR045474">
    <property type="entry name" value="GEVED"/>
</dbReference>
<evidence type="ECO:0000256" key="2">
    <source>
        <dbReference type="SAM" id="SignalP"/>
    </source>
</evidence>
<dbReference type="OrthoDB" id="9808753at2"/>
<evidence type="ECO:0000313" key="5">
    <source>
        <dbReference type="EMBL" id="SHI40045.1"/>
    </source>
</evidence>
<dbReference type="Pfam" id="PF18962">
    <property type="entry name" value="Por_Secre_tail"/>
    <property type="match status" value="1"/>
</dbReference>
<feature type="domain" description="Secretion system C-terminal sorting" evidence="3">
    <location>
        <begin position="969"/>
        <end position="1042"/>
    </location>
</feature>
<keyword evidence="6" id="KW-1185">Reference proteome</keyword>
<name>A0A1M6AU86_9FLAO</name>
<keyword evidence="1 2" id="KW-0732">Signal</keyword>
<dbReference type="EMBL" id="FQYV01000002">
    <property type="protein sequence ID" value="SHI40045.1"/>
    <property type="molecule type" value="Genomic_DNA"/>
</dbReference>
<dbReference type="Pfam" id="PF20009">
    <property type="entry name" value="GEVED"/>
    <property type="match status" value="1"/>
</dbReference>
<feature type="signal peptide" evidence="2">
    <location>
        <begin position="1"/>
        <end position="20"/>
    </location>
</feature>
<sequence length="1046" mass="113235">MKKITFLSLLFLLTALPSLIGQNRLSNAGVSRTSESFSIHETRQNLSGPEIVLTQSAGAVSNQGIGCNNGITSGDNFYARVYNLGNESFTNYVRLLGIEFNLAQLAENSQLELKVFEFPIFPANFDLRNLPTPLATKTISVTPALVGSTVRGTFDTPAIVSPNTIVVATIQEIGENNPLLFIGASQTETQVSYIASEACGIYIPIPPNSIDENSKFVIDLVVDEATVGACSGTPNSGIATVYPTVGNTGSQYVVSSSSDVTMENGVVYQWQSSTDGGEWIDEGPASNYYSAHTATAPSTTNSIVQWRLKTTCTNSGEITFSDIAAFTTMFTYCASMADDVNYEYITNVTFADINNTTTEQSGYNDFTSQVANVAIGSTNQISVTINSDGQDYIYAFIDWNQNGELNDAGEVYTLATDTYLDGPHTLNVTVPEGTPLGETRMRVKVQYQGTIPTPCDTFGYGEVEDYTVNVTPPKYIYDGESWLPSNPNGITTEFFDIQVIGGAASLNLPTTVNNLEVNAGATLEIHSILNITGDIFVEEEADLIFISTPTSNGELGPVPSSSRILGGVTVQQYMQNKRSYRMVSSPVTTPQSIQANWQEGATSSTENPAPGFGTHITGSTTGENGFDATSTGNPSLFIVNVENQQFESIANTNLTPLTPADAYLLFVRGDRSIDLTDNNASSATTLRAKGILSKGNRSLSFNTTNSGDFVMFGNPYQSTIDINEVFANDGTMNVNTGQYYIYDPSLADYGAYVTVNLPSGTNTAESVANQYLQPGQGAQFATAANGSSQIVFNESNKAPGNFTATSRPLSGFDMITVQLYKTENFNNGGPTHDSFGIIFSDDFDNDITDADAVKPMNFYENLGINHNGTYLSIEKRKMPQSNEVYELYSAVFTNSNYTLKIKIDGLQDTVLYLVDNATGNRIQLESGESSYNFSVNPENPLSIATDRFSIEVAERLTINEDSLLSDIRLYPNPVSGSNFYISAPKLNGKRFSINISDLTGRSIYSQDIDFDKTTISVPLNKTMAAGVYLVTITNGKESKTYRLMKN</sequence>
<evidence type="ECO:0000259" key="4">
    <source>
        <dbReference type="Pfam" id="PF20009"/>
    </source>
</evidence>
<proteinExistence type="predicted"/>
<feature type="chain" id="PRO_5009915855" evidence="2">
    <location>
        <begin position="21"/>
        <end position="1046"/>
    </location>
</feature>
<protein>
    <submittedName>
        <fullName evidence="5">Por secretion system C-terminal sorting domain-containing protein</fullName>
    </submittedName>
</protein>
<reference evidence="6" key="1">
    <citation type="submission" date="2016-11" db="EMBL/GenBank/DDBJ databases">
        <authorList>
            <person name="Varghese N."/>
            <person name="Submissions S."/>
        </authorList>
    </citation>
    <scope>NUCLEOTIDE SEQUENCE [LARGE SCALE GENOMIC DNA]</scope>
    <source>
        <strain evidence="6">DSM 26349</strain>
    </source>
</reference>
<dbReference type="Proteomes" id="UP000184172">
    <property type="component" value="Unassembled WGS sequence"/>
</dbReference>
<dbReference type="STRING" id="797419.SAMN05216556_10427"/>
<dbReference type="InterPro" id="IPR026444">
    <property type="entry name" value="Secre_tail"/>
</dbReference>
<evidence type="ECO:0000313" key="6">
    <source>
        <dbReference type="Proteomes" id="UP000184172"/>
    </source>
</evidence>
<organism evidence="5 6">
    <name type="scientific">Aequorivita viscosa</name>
    <dbReference type="NCBI Taxonomy" id="797419"/>
    <lineage>
        <taxon>Bacteria</taxon>
        <taxon>Pseudomonadati</taxon>
        <taxon>Bacteroidota</taxon>
        <taxon>Flavobacteriia</taxon>
        <taxon>Flavobacteriales</taxon>
        <taxon>Flavobacteriaceae</taxon>
        <taxon>Aequorivita</taxon>
    </lineage>
</organism>
<dbReference type="RefSeq" id="WP_073214141.1">
    <property type="nucleotide sequence ID" value="NZ_FNNS01000004.1"/>
</dbReference>
<dbReference type="AlphaFoldDB" id="A0A1M6AU86"/>
<feature type="domain" description="GEVED" evidence="4">
    <location>
        <begin position="392"/>
        <end position="469"/>
    </location>
</feature>
<dbReference type="NCBIfam" id="TIGR04183">
    <property type="entry name" value="Por_Secre_tail"/>
    <property type="match status" value="1"/>
</dbReference>
<evidence type="ECO:0000259" key="3">
    <source>
        <dbReference type="Pfam" id="PF18962"/>
    </source>
</evidence>